<dbReference type="GO" id="GO:0043565">
    <property type="term" value="F:sequence-specific DNA binding"/>
    <property type="evidence" value="ECO:0007669"/>
    <property type="project" value="InterPro"/>
</dbReference>
<dbReference type="InterPro" id="IPR036631">
    <property type="entry name" value="MGMT_N_sf"/>
</dbReference>
<keyword evidence="13" id="KW-0862">Zinc</keyword>
<dbReference type="Pfam" id="PF12833">
    <property type="entry name" value="HTH_18"/>
    <property type="match status" value="1"/>
</dbReference>
<feature type="binding site" evidence="13">
    <location>
        <position position="71"/>
    </location>
    <ligand>
        <name>Zn(2+)</name>
        <dbReference type="ChEBI" id="CHEBI:29105"/>
    </ligand>
</feature>
<protein>
    <recommendedName>
        <fullName evidence="3">methylated-DNA--[protein]-cysteine S-methyltransferase</fullName>
        <ecNumber evidence="3">2.1.1.63</ecNumber>
    </recommendedName>
</protein>
<dbReference type="Proteomes" id="UP000189818">
    <property type="component" value="Unassembled WGS sequence"/>
</dbReference>
<dbReference type="SUPFAM" id="SSF53155">
    <property type="entry name" value="Methylated DNA-protein cysteine methyltransferase domain"/>
    <property type="match status" value="1"/>
</dbReference>
<keyword evidence="8" id="KW-0010">Activator</keyword>
<dbReference type="InterPro" id="IPR004026">
    <property type="entry name" value="Ada_DNA_repair_Zn-bd"/>
</dbReference>
<dbReference type="Gene3D" id="3.30.160.70">
    <property type="entry name" value="Methylated DNA-protein cysteine methyltransferase domain"/>
    <property type="match status" value="1"/>
</dbReference>
<comment type="cofactor">
    <cofactor evidence="13">
        <name>Zn(2+)</name>
        <dbReference type="ChEBI" id="CHEBI:29105"/>
    </cofactor>
    <text evidence="13">Binds 1 zinc ion per subunit.</text>
</comment>
<feature type="active site" description="Nucleophile; methyl group acceptor from methylphosphotriester" evidence="12">
    <location>
        <position position="37"/>
    </location>
</feature>
<evidence type="ECO:0000256" key="1">
    <source>
        <dbReference type="ARBA" id="ARBA00001286"/>
    </source>
</evidence>
<dbReference type="PANTHER" id="PTHR10815">
    <property type="entry name" value="METHYLATED-DNA--PROTEIN-CYSTEINE METHYLTRANSFERASE"/>
    <property type="match status" value="1"/>
</dbReference>
<dbReference type="NCBIfam" id="NF011964">
    <property type="entry name" value="PRK15435.1"/>
    <property type="match status" value="1"/>
</dbReference>
<dbReference type="GO" id="GO:0032259">
    <property type="term" value="P:methylation"/>
    <property type="evidence" value="ECO:0007669"/>
    <property type="project" value="UniProtKB-KW"/>
</dbReference>
<evidence type="ECO:0000256" key="12">
    <source>
        <dbReference type="PIRSR" id="PIRSR000409-1"/>
    </source>
</evidence>
<dbReference type="SMART" id="SM00342">
    <property type="entry name" value="HTH_ARAC"/>
    <property type="match status" value="1"/>
</dbReference>
<dbReference type="InterPro" id="IPR016221">
    <property type="entry name" value="Bifunct_regulatory_prot_Ada"/>
</dbReference>
<keyword evidence="9" id="KW-0804">Transcription</keyword>
<dbReference type="InterPro" id="IPR014048">
    <property type="entry name" value="MethylDNA_cys_MeTrfase_DNA-bd"/>
</dbReference>
<dbReference type="InterPro" id="IPR018060">
    <property type="entry name" value="HTH_AraC"/>
</dbReference>
<dbReference type="Gene3D" id="3.40.10.10">
    <property type="entry name" value="DNA Methylphosphotriester Repair Domain"/>
    <property type="match status" value="1"/>
</dbReference>
<dbReference type="OrthoDB" id="9802228at2"/>
<evidence type="ECO:0000256" key="3">
    <source>
        <dbReference type="ARBA" id="ARBA00011918"/>
    </source>
</evidence>
<dbReference type="SUPFAM" id="SSF46767">
    <property type="entry name" value="Methylated DNA-protein cysteine methyltransferase, C-terminal domain"/>
    <property type="match status" value="1"/>
</dbReference>
<feature type="binding site" evidence="13">
    <location>
        <position position="41"/>
    </location>
    <ligand>
        <name>Zn(2+)</name>
        <dbReference type="ChEBI" id="CHEBI:29105"/>
    </ligand>
</feature>
<evidence type="ECO:0000256" key="13">
    <source>
        <dbReference type="PIRSR" id="PIRSR000409-3"/>
    </source>
</evidence>
<dbReference type="GO" id="GO:0003700">
    <property type="term" value="F:DNA-binding transcription factor activity"/>
    <property type="evidence" value="ECO:0007669"/>
    <property type="project" value="InterPro"/>
</dbReference>
<evidence type="ECO:0000256" key="8">
    <source>
        <dbReference type="ARBA" id="ARBA00023159"/>
    </source>
</evidence>
<keyword evidence="7" id="KW-0805">Transcription regulation</keyword>
<dbReference type="GO" id="GO:0003908">
    <property type="term" value="F:methylated-DNA-[protein]-cysteine S-methyltransferase activity"/>
    <property type="evidence" value="ECO:0007669"/>
    <property type="project" value="UniProtKB-EC"/>
</dbReference>
<dbReference type="InterPro" id="IPR001497">
    <property type="entry name" value="MethylDNA_cys_MeTrfase_AS"/>
</dbReference>
<keyword evidence="10" id="KW-0234">DNA repair</keyword>
<feature type="binding site" evidence="13">
    <location>
        <position position="37"/>
    </location>
    <ligand>
        <name>Zn(2+)</name>
        <dbReference type="ChEBI" id="CHEBI:29105"/>
    </ligand>
</feature>
<evidence type="ECO:0000256" key="6">
    <source>
        <dbReference type="ARBA" id="ARBA00022763"/>
    </source>
</evidence>
<evidence type="ECO:0000259" key="14">
    <source>
        <dbReference type="PROSITE" id="PS01124"/>
    </source>
</evidence>
<evidence type="ECO:0000313" key="15">
    <source>
        <dbReference type="EMBL" id="SKB49749.1"/>
    </source>
</evidence>
<sequence>MLMDTTVNDPRWMKLVTRDAGADGSFVYSVATTGVYCRPSCPARTPNPRNVAFHADPAAAEAAGFRPCKRCRPTEPPLAERQAAIVAAACRRIEAAEEPLSLGELADGAGLSPHHFHRMFKAVTGLTPKGYADAHRARKVRDALGKGAQVTEALYDAGFGSSGRFYAAANGALGMLPGAYRKGGAAAGIRYGIGDSSLGRVLAAASERGICSIMLGDDDAELVADLGRRFPNARTIEADADFQSTIDAVVALVEEPERGLSLPLDIRGTAFQRRVWQALQAIPAGETLSYAGVARAMGEPRAARAVAAACAANKIAIAIPCHRVVHSDGSDRGYRWGVERKRALLRKEARD</sequence>
<dbReference type="SUPFAM" id="SSF46689">
    <property type="entry name" value="Homeodomain-like"/>
    <property type="match status" value="1"/>
</dbReference>
<evidence type="ECO:0000256" key="11">
    <source>
        <dbReference type="ARBA" id="ARBA00049348"/>
    </source>
</evidence>
<dbReference type="PIRSF" id="PIRSF000409">
    <property type="entry name" value="Ada"/>
    <property type="match status" value="1"/>
</dbReference>
<keyword evidence="5 15" id="KW-0808">Transferase</keyword>
<proteinExistence type="inferred from homology"/>
<evidence type="ECO:0000256" key="9">
    <source>
        <dbReference type="ARBA" id="ARBA00023163"/>
    </source>
</evidence>
<name>A0A1T5BRK4_9SPHN</name>
<dbReference type="InterPro" id="IPR036388">
    <property type="entry name" value="WH-like_DNA-bd_sf"/>
</dbReference>
<dbReference type="Gene3D" id="1.10.10.10">
    <property type="entry name" value="Winged helix-like DNA-binding domain superfamily/Winged helix DNA-binding domain"/>
    <property type="match status" value="1"/>
</dbReference>
<dbReference type="PANTHER" id="PTHR10815:SF14">
    <property type="entry name" value="BIFUNCTIONAL TRANSCRIPTIONAL ACTIVATOR_DNA REPAIR ENZYME ADA"/>
    <property type="match status" value="1"/>
</dbReference>
<organism evidence="15 16">
    <name type="scientific">Rhizorhabdus histidinilytica</name>
    <dbReference type="NCBI Taxonomy" id="439228"/>
    <lineage>
        <taxon>Bacteria</taxon>
        <taxon>Pseudomonadati</taxon>
        <taxon>Pseudomonadota</taxon>
        <taxon>Alphaproteobacteria</taxon>
        <taxon>Sphingomonadales</taxon>
        <taxon>Sphingomonadaceae</taxon>
        <taxon>Rhizorhabdus</taxon>
    </lineage>
</organism>
<dbReference type="AlphaFoldDB" id="A0A1T5BRK4"/>
<keyword evidence="13" id="KW-0479">Metal-binding</keyword>
<dbReference type="Pfam" id="PF01035">
    <property type="entry name" value="DNA_binding_1"/>
    <property type="match status" value="1"/>
</dbReference>
<dbReference type="EC" id="2.1.1.63" evidence="3"/>
<reference evidence="16" key="1">
    <citation type="submission" date="2017-02" db="EMBL/GenBank/DDBJ databases">
        <authorList>
            <person name="Varghese N."/>
            <person name="Submissions S."/>
        </authorList>
    </citation>
    <scope>NUCLEOTIDE SEQUENCE [LARGE SCALE GENOMIC DNA]</scope>
    <source>
        <strain evidence="16">UM2</strain>
    </source>
</reference>
<dbReference type="InterPro" id="IPR009057">
    <property type="entry name" value="Homeodomain-like_sf"/>
</dbReference>
<feature type="domain" description="HTH araC/xylS-type" evidence="14">
    <location>
        <begin position="97"/>
        <end position="183"/>
    </location>
</feature>
<dbReference type="STRING" id="439228.SAMN06295920_103224"/>
<evidence type="ECO:0000256" key="5">
    <source>
        <dbReference type="ARBA" id="ARBA00022679"/>
    </source>
</evidence>
<dbReference type="Pfam" id="PF02805">
    <property type="entry name" value="Ada_Zn_binding"/>
    <property type="match status" value="1"/>
</dbReference>
<accession>A0A1T5BRK4</accession>
<gene>
    <name evidence="15" type="ORF">SAMN06295920_103224</name>
</gene>
<dbReference type="InterPro" id="IPR035451">
    <property type="entry name" value="Ada-like_dom_sf"/>
</dbReference>
<comment type="catalytic activity">
    <reaction evidence="1">
        <text>a 4-O-methyl-thymidine in DNA + L-cysteinyl-[protein] = a thymidine in DNA + S-methyl-L-cysteinyl-[protein]</text>
        <dbReference type="Rhea" id="RHEA:53428"/>
        <dbReference type="Rhea" id="RHEA-COMP:10131"/>
        <dbReference type="Rhea" id="RHEA-COMP:10132"/>
        <dbReference type="Rhea" id="RHEA-COMP:13555"/>
        <dbReference type="Rhea" id="RHEA-COMP:13556"/>
        <dbReference type="ChEBI" id="CHEBI:29950"/>
        <dbReference type="ChEBI" id="CHEBI:82612"/>
        <dbReference type="ChEBI" id="CHEBI:137386"/>
        <dbReference type="ChEBI" id="CHEBI:137387"/>
        <dbReference type="EC" id="2.1.1.63"/>
    </reaction>
</comment>
<keyword evidence="6" id="KW-0227">DNA damage</keyword>
<dbReference type="SUPFAM" id="SSF57884">
    <property type="entry name" value="Ada DNA repair protein, N-terminal domain (N-Ada 10)"/>
    <property type="match status" value="1"/>
</dbReference>
<dbReference type="FunFam" id="1.10.10.10:FF:000214">
    <property type="entry name" value="Methylated-DNA--protein-cysteine methyltransferase"/>
    <property type="match status" value="1"/>
</dbReference>
<dbReference type="PROSITE" id="PS00374">
    <property type="entry name" value="MGMT"/>
    <property type="match status" value="1"/>
</dbReference>
<keyword evidence="4 15" id="KW-0489">Methyltransferase</keyword>
<comment type="catalytic activity">
    <reaction evidence="11">
        <text>a 6-O-methyl-2'-deoxyguanosine in DNA + L-cysteinyl-[protein] = S-methyl-L-cysteinyl-[protein] + a 2'-deoxyguanosine in DNA</text>
        <dbReference type="Rhea" id="RHEA:24000"/>
        <dbReference type="Rhea" id="RHEA-COMP:10131"/>
        <dbReference type="Rhea" id="RHEA-COMP:10132"/>
        <dbReference type="Rhea" id="RHEA-COMP:11367"/>
        <dbReference type="Rhea" id="RHEA-COMP:11368"/>
        <dbReference type="ChEBI" id="CHEBI:29950"/>
        <dbReference type="ChEBI" id="CHEBI:82612"/>
        <dbReference type="ChEBI" id="CHEBI:85445"/>
        <dbReference type="ChEBI" id="CHEBI:85448"/>
        <dbReference type="EC" id="2.1.1.63"/>
    </reaction>
</comment>
<dbReference type="GO" id="GO:0006281">
    <property type="term" value="P:DNA repair"/>
    <property type="evidence" value="ECO:0007669"/>
    <property type="project" value="UniProtKB-KW"/>
</dbReference>
<dbReference type="RefSeq" id="WP_079647547.1">
    <property type="nucleotide sequence ID" value="NZ_JBHRVT010000003.1"/>
</dbReference>
<comment type="similarity">
    <text evidence="2">Belongs to the MGMT family.</text>
</comment>
<evidence type="ECO:0000313" key="16">
    <source>
        <dbReference type="Proteomes" id="UP000189818"/>
    </source>
</evidence>
<dbReference type="PROSITE" id="PS01124">
    <property type="entry name" value="HTH_ARAC_FAMILY_2"/>
    <property type="match status" value="1"/>
</dbReference>
<keyword evidence="16" id="KW-1185">Reference proteome</keyword>
<feature type="active site" description="Nucleophile; methyl group acceptor from either O6-methylguanine or O4-methylthymine" evidence="12">
    <location>
        <position position="321"/>
    </location>
</feature>
<dbReference type="NCBIfam" id="TIGR00589">
    <property type="entry name" value="ogt"/>
    <property type="match status" value="1"/>
</dbReference>
<dbReference type="Gene3D" id="1.10.10.60">
    <property type="entry name" value="Homeodomain-like"/>
    <property type="match status" value="1"/>
</dbReference>
<evidence type="ECO:0000256" key="4">
    <source>
        <dbReference type="ARBA" id="ARBA00022603"/>
    </source>
</evidence>
<feature type="binding site" evidence="13">
    <location>
        <position position="68"/>
    </location>
    <ligand>
        <name>Zn(2+)</name>
        <dbReference type="ChEBI" id="CHEBI:29105"/>
    </ligand>
</feature>
<dbReference type="CDD" id="cd06445">
    <property type="entry name" value="ATase"/>
    <property type="match status" value="1"/>
</dbReference>
<dbReference type="EMBL" id="FUYM01000003">
    <property type="protein sequence ID" value="SKB49749.1"/>
    <property type="molecule type" value="Genomic_DNA"/>
</dbReference>
<evidence type="ECO:0000256" key="10">
    <source>
        <dbReference type="ARBA" id="ARBA00023204"/>
    </source>
</evidence>
<dbReference type="InterPro" id="IPR036217">
    <property type="entry name" value="MethylDNA_cys_MeTrfase_DNAb"/>
</dbReference>
<dbReference type="GO" id="GO:0008270">
    <property type="term" value="F:zinc ion binding"/>
    <property type="evidence" value="ECO:0007669"/>
    <property type="project" value="InterPro"/>
</dbReference>
<evidence type="ECO:0000256" key="7">
    <source>
        <dbReference type="ARBA" id="ARBA00023015"/>
    </source>
</evidence>
<evidence type="ECO:0000256" key="2">
    <source>
        <dbReference type="ARBA" id="ARBA00008711"/>
    </source>
</evidence>